<sequence length="117" mass="12121">MNITKPAWLTTSAFLVMASAGLGLASVPAAQAEPARAPAAVTAIARAGNAPSCVAVWHRVGRITKTGYARNDCRRALNLKIVWAHGADGSCRTVAPGVTISHKVPRGIRTFDGASLC</sequence>
<keyword evidence="1" id="KW-0022">Alpha-amylase inhibitor</keyword>
<keyword evidence="2" id="KW-0732">Signal</keyword>
<dbReference type="AlphaFoldDB" id="A0A3A4AD45"/>
<dbReference type="GO" id="GO:0015066">
    <property type="term" value="F:alpha-amylase inhibitor activity"/>
    <property type="evidence" value="ECO:0007669"/>
    <property type="project" value="UniProtKB-KW"/>
</dbReference>
<organism evidence="3 4">
    <name type="scientific">Bailinhaonella thermotolerans</name>
    <dbReference type="NCBI Taxonomy" id="1070861"/>
    <lineage>
        <taxon>Bacteria</taxon>
        <taxon>Bacillati</taxon>
        <taxon>Actinomycetota</taxon>
        <taxon>Actinomycetes</taxon>
        <taxon>Streptosporangiales</taxon>
        <taxon>Streptosporangiaceae</taxon>
        <taxon>Bailinhaonella</taxon>
    </lineage>
</organism>
<proteinExistence type="predicted"/>
<accession>A0A3A4AD45</accession>
<feature type="signal peptide" evidence="2">
    <location>
        <begin position="1"/>
        <end position="25"/>
    </location>
</feature>
<reference evidence="3 4" key="1">
    <citation type="submission" date="2018-09" db="EMBL/GenBank/DDBJ databases">
        <title>YIM 75507 draft genome.</title>
        <authorList>
            <person name="Tang S."/>
            <person name="Feng Y."/>
        </authorList>
    </citation>
    <scope>NUCLEOTIDE SEQUENCE [LARGE SCALE GENOMIC DNA]</scope>
    <source>
        <strain evidence="3 4">YIM 75507</strain>
    </source>
</reference>
<evidence type="ECO:0000256" key="2">
    <source>
        <dbReference type="SAM" id="SignalP"/>
    </source>
</evidence>
<comment type="caution">
    <text evidence="3">The sequence shown here is derived from an EMBL/GenBank/DDBJ whole genome shotgun (WGS) entry which is preliminary data.</text>
</comment>
<keyword evidence="4" id="KW-1185">Reference proteome</keyword>
<evidence type="ECO:0008006" key="5">
    <source>
        <dbReference type="Google" id="ProtNLM"/>
    </source>
</evidence>
<dbReference type="Pfam" id="PF01356">
    <property type="entry name" value="A_amylase_inhib"/>
    <property type="match status" value="1"/>
</dbReference>
<dbReference type="EMBL" id="QZEY01000015">
    <property type="protein sequence ID" value="RJL24534.1"/>
    <property type="molecule type" value="Genomic_DNA"/>
</dbReference>
<dbReference type="RefSeq" id="WP_119929911.1">
    <property type="nucleotide sequence ID" value="NZ_QZEY01000015.1"/>
</dbReference>
<dbReference type="OrthoDB" id="4316991at2"/>
<evidence type="ECO:0000256" key="1">
    <source>
        <dbReference type="ARBA" id="ARBA00022579"/>
    </source>
</evidence>
<feature type="chain" id="PRO_5039203144" description="Alpha amylase inhibitor" evidence="2">
    <location>
        <begin position="26"/>
        <end position="117"/>
    </location>
</feature>
<dbReference type="InterPro" id="IPR000833">
    <property type="entry name" value="A-amylase_inhib"/>
</dbReference>
<evidence type="ECO:0000313" key="3">
    <source>
        <dbReference type="EMBL" id="RJL24534.1"/>
    </source>
</evidence>
<name>A0A3A4AD45_9ACTN</name>
<evidence type="ECO:0000313" key="4">
    <source>
        <dbReference type="Proteomes" id="UP000265768"/>
    </source>
</evidence>
<dbReference type="Proteomes" id="UP000265768">
    <property type="component" value="Unassembled WGS sequence"/>
</dbReference>
<dbReference type="InterPro" id="IPR036379">
    <property type="entry name" value="A-amylase_inhib_sf"/>
</dbReference>
<dbReference type="SUPFAM" id="SSF49498">
    <property type="entry name" value="alpha-Amylase inhibitor tendamistat"/>
    <property type="match status" value="1"/>
</dbReference>
<protein>
    <recommendedName>
        <fullName evidence="5">Alpha amylase inhibitor</fullName>
    </recommendedName>
</protein>
<dbReference type="Gene3D" id="2.60.40.20">
    <property type="entry name" value="Alpha-amylase inhibitor"/>
    <property type="match status" value="1"/>
</dbReference>
<gene>
    <name evidence="3" type="ORF">D5H75_29930</name>
</gene>